<feature type="domain" description="Serine-threonine/tyrosine-protein kinase catalytic" evidence="1">
    <location>
        <begin position="1"/>
        <end position="72"/>
    </location>
</feature>
<comment type="caution">
    <text evidence="2">The sequence shown here is derived from an EMBL/GenBank/DDBJ whole genome shotgun (WGS) entry which is preliminary data.</text>
</comment>
<dbReference type="GO" id="GO:0004714">
    <property type="term" value="F:transmembrane receptor protein tyrosine kinase activity"/>
    <property type="evidence" value="ECO:0007669"/>
    <property type="project" value="TreeGrafter"/>
</dbReference>
<reference evidence="2 3" key="1">
    <citation type="submission" date="2015-01" db="EMBL/GenBank/DDBJ databases">
        <title>Evolution of Trichinella species and genotypes.</title>
        <authorList>
            <person name="Korhonen P.K."/>
            <person name="Edoardo P."/>
            <person name="Giuseppe L.R."/>
            <person name="Gasser R.B."/>
        </authorList>
    </citation>
    <scope>NUCLEOTIDE SEQUENCE [LARGE SCALE GENOMIC DNA]</scope>
    <source>
        <strain evidence="2">ISS141</strain>
    </source>
</reference>
<dbReference type="EMBL" id="JYDU01000010">
    <property type="protein sequence ID" value="KRY00097.1"/>
    <property type="molecule type" value="Genomic_DNA"/>
</dbReference>
<dbReference type="PANTHER" id="PTHR24416:SF611">
    <property type="entry name" value="TYROSINE-PROTEIN KINASE TRANSMEMBRANE RECEPTOR ROR"/>
    <property type="match status" value="1"/>
</dbReference>
<dbReference type="Pfam" id="PF07714">
    <property type="entry name" value="PK_Tyr_Ser-Thr"/>
    <property type="match status" value="1"/>
</dbReference>
<dbReference type="AlphaFoldDB" id="A0A0V0YJ50"/>
<organism evidence="2 3">
    <name type="scientific">Trichinella pseudospiralis</name>
    <name type="common">Parasitic roundworm</name>
    <dbReference type="NCBI Taxonomy" id="6337"/>
    <lineage>
        <taxon>Eukaryota</taxon>
        <taxon>Metazoa</taxon>
        <taxon>Ecdysozoa</taxon>
        <taxon>Nematoda</taxon>
        <taxon>Enoplea</taxon>
        <taxon>Dorylaimia</taxon>
        <taxon>Trichinellida</taxon>
        <taxon>Trichinellidae</taxon>
        <taxon>Trichinella</taxon>
    </lineage>
</organism>
<evidence type="ECO:0000313" key="3">
    <source>
        <dbReference type="Proteomes" id="UP000054815"/>
    </source>
</evidence>
<accession>A0A0V0YJ50</accession>
<dbReference type="Proteomes" id="UP000054815">
    <property type="component" value="Unassembled WGS sequence"/>
</dbReference>
<name>A0A0V0YJ50_TRIPS</name>
<dbReference type="InterPro" id="IPR011009">
    <property type="entry name" value="Kinase-like_dom_sf"/>
</dbReference>
<dbReference type="GO" id="GO:0005886">
    <property type="term" value="C:plasma membrane"/>
    <property type="evidence" value="ECO:0007669"/>
    <property type="project" value="TreeGrafter"/>
</dbReference>
<dbReference type="GO" id="GO:0043235">
    <property type="term" value="C:receptor complex"/>
    <property type="evidence" value="ECO:0007669"/>
    <property type="project" value="TreeGrafter"/>
</dbReference>
<keyword evidence="2" id="KW-0808">Transferase</keyword>
<dbReference type="Gene3D" id="1.10.510.10">
    <property type="entry name" value="Transferase(Phosphotransferase) domain 1"/>
    <property type="match status" value="1"/>
</dbReference>
<dbReference type="InterPro" id="IPR001245">
    <property type="entry name" value="Ser-Thr/Tyr_kinase_cat_dom"/>
</dbReference>
<keyword evidence="2" id="KW-0418">Kinase</keyword>
<evidence type="ECO:0000259" key="1">
    <source>
        <dbReference type="Pfam" id="PF07714"/>
    </source>
</evidence>
<gene>
    <name evidence="2" type="primary">V-ROS</name>
    <name evidence="2" type="ORF">T4E_6591</name>
</gene>
<dbReference type="GO" id="GO:0007169">
    <property type="term" value="P:cell surface receptor protein tyrosine kinase signaling pathway"/>
    <property type="evidence" value="ECO:0007669"/>
    <property type="project" value="TreeGrafter"/>
</dbReference>
<dbReference type="SUPFAM" id="SSF56112">
    <property type="entry name" value="Protein kinase-like (PK-like)"/>
    <property type="match status" value="1"/>
</dbReference>
<dbReference type="PANTHER" id="PTHR24416">
    <property type="entry name" value="TYROSINE-PROTEIN KINASE RECEPTOR"/>
    <property type="match status" value="1"/>
</dbReference>
<sequence>MWEILVKGEYPYEEEEKQWSGHFLTNLLKTLRNGNRLNLPNNTPEDIREIAARCWNLAECKRPTFSELRKNLEMI</sequence>
<evidence type="ECO:0000313" key="2">
    <source>
        <dbReference type="EMBL" id="KRY00097.1"/>
    </source>
</evidence>
<protein>
    <submittedName>
        <fullName evidence="2">Tyrosine-protein kinase transforming protein ros</fullName>
    </submittedName>
</protein>
<proteinExistence type="predicted"/>
<dbReference type="InterPro" id="IPR050122">
    <property type="entry name" value="RTK"/>
</dbReference>